<dbReference type="GeneID" id="37176210"/>
<protein>
    <submittedName>
        <fullName evidence="2">Uncharacterized protein</fullName>
    </submittedName>
</protein>
<evidence type="ECO:0000313" key="2">
    <source>
        <dbReference type="EMBL" id="RAH79340.1"/>
    </source>
</evidence>
<accession>A0A8T8WUK3</accession>
<dbReference type="EMBL" id="KZ824815">
    <property type="protein sequence ID" value="RAH79340.1"/>
    <property type="molecule type" value="Genomic_DNA"/>
</dbReference>
<feature type="transmembrane region" description="Helical" evidence="1">
    <location>
        <begin position="96"/>
        <end position="114"/>
    </location>
</feature>
<proteinExistence type="predicted"/>
<organism evidence="2 3">
    <name type="scientific">Aspergillus japonicus CBS 114.51</name>
    <dbReference type="NCBI Taxonomy" id="1448312"/>
    <lineage>
        <taxon>Eukaryota</taxon>
        <taxon>Fungi</taxon>
        <taxon>Dikarya</taxon>
        <taxon>Ascomycota</taxon>
        <taxon>Pezizomycotina</taxon>
        <taxon>Eurotiomycetes</taxon>
        <taxon>Eurotiomycetidae</taxon>
        <taxon>Eurotiales</taxon>
        <taxon>Aspergillaceae</taxon>
        <taxon>Aspergillus</taxon>
        <taxon>Aspergillus subgen. Circumdati</taxon>
    </lineage>
</organism>
<sequence>MYARQRAWTVDWAPQNWDKTLSKMSGVQTGWYIEDIRQLGRESIVDLTGIFPAVSGLRRKTKRGDCTGAPEVYTTQIVGVVIVAARYSYASLRFDMSFLTPLFFLVVMRAWVGYN</sequence>
<evidence type="ECO:0000256" key="1">
    <source>
        <dbReference type="SAM" id="Phobius"/>
    </source>
</evidence>
<gene>
    <name evidence="2" type="ORF">BO86DRAFT_391051</name>
</gene>
<name>A0A8T8WUK3_ASPJA</name>
<evidence type="ECO:0000313" key="3">
    <source>
        <dbReference type="Proteomes" id="UP000249497"/>
    </source>
</evidence>
<keyword evidence="3" id="KW-1185">Reference proteome</keyword>
<dbReference type="RefSeq" id="XP_025525234.1">
    <property type="nucleotide sequence ID" value="XM_025672518.1"/>
</dbReference>
<keyword evidence="1" id="KW-0812">Transmembrane</keyword>
<dbReference type="Proteomes" id="UP000249497">
    <property type="component" value="Unassembled WGS sequence"/>
</dbReference>
<dbReference type="AlphaFoldDB" id="A0A8T8WUK3"/>
<reference evidence="2 3" key="1">
    <citation type="submission" date="2018-02" db="EMBL/GenBank/DDBJ databases">
        <title>The genomes of Aspergillus section Nigri reveals drivers in fungal speciation.</title>
        <authorList>
            <consortium name="DOE Joint Genome Institute"/>
            <person name="Vesth T.C."/>
            <person name="Nybo J."/>
            <person name="Theobald S."/>
            <person name="Brandl J."/>
            <person name="Frisvad J.C."/>
            <person name="Nielsen K.F."/>
            <person name="Lyhne E.K."/>
            <person name="Kogle M.E."/>
            <person name="Kuo A."/>
            <person name="Riley R."/>
            <person name="Clum A."/>
            <person name="Nolan M."/>
            <person name="Lipzen A."/>
            <person name="Salamov A."/>
            <person name="Henrissat B."/>
            <person name="Wiebenga A."/>
            <person name="De vries R.P."/>
            <person name="Grigoriev I.V."/>
            <person name="Mortensen U.H."/>
            <person name="Andersen M.R."/>
            <person name="Baker S.E."/>
        </authorList>
    </citation>
    <scope>NUCLEOTIDE SEQUENCE [LARGE SCALE GENOMIC DNA]</scope>
    <source>
        <strain evidence="2 3">CBS 114.51</strain>
    </source>
</reference>
<keyword evidence="1" id="KW-0472">Membrane</keyword>
<keyword evidence="1" id="KW-1133">Transmembrane helix</keyword>